<evidence type="ECO:0000313" key="2">
    <source>
        <dbReference type="EMBL" id="SFJ28116.1"/>
    </source>
</evidence>
<dbReference type="AlphaFoldDB" id="A0A1I3Q4Q2"/>
<evidence type="ECO:0000313" key="3">
    <source>
        <dbReference type="Proteomes" id="UP000198670"/>
    </source>
</evidence>
<reference evidence="2 3" key="1">
    <citation type="submission" date="2016-10" db="EMBL/GenBank/DDBJ databases">
        <authorList>
            <person name="de Groot N.N."/>
        </authorList>
    </citation>
    <scope>NUCLEOTIDE SEQUENCE [LARGE SCALE GENOMIC DNA]</scope>
    <source>
        <strain evidence="2 3">RK1</strain>
    </source>
</reference>
<feature type="domain" description="PD-(D/E)XK endonuclease-like" evidence="1">
    <location>
        <begin position="666"/>
        <end position="943"/>
    </location>
</feature>
<proteinExistence type="predicted"/>
<dbReference type="InterPro" id="IPR027417">
    <property type="entry name" value="P-loop_NTPase"/>
</dbReference>
<dbReference type="Pfam" id="PF12705">
    <property type="entry name" value="PDDEXK_1"/>
    <property type="match status" value="1"/>
</dbReference>
<dbReference type="InterPro" id="IPR038726">
    <property type="entry name" value="PDDEXK_AddAB-type"/>
</dbReference>
<dbReference type="EMBL" id="FOQO01000008">
    <property type="protein sequence ID" value="SFJ28116.1"/>
    <property type="molecule type" value="Genomic_DNA"/>
</dbReference>
<dbReference type="RefSeq" id="WP_090628807.1">
    <property type="nucleotide sequence ID" value="NZ_FOQO01000008.1"/>
</dbReference>
<name>A0A1I3Q4Q2_9SPHI</name>
<dbReference type="STRING" id="1477437.SAMN05444682_108246"/>
<dbReference type="OrthoDB" id="9762792at2"/>
<dbReference type="SUPFAM" id="SSF52980">
    <property type="entry name" value="Restriction endonuclease-like"/>
    <property type="match status" value="1"/>
</dbReference>
<dbReference type="InterPro" id="IPR011604">
    <property type="entry name" value="PDDEXK-like_dom_sf"/>
</dbReference>
<sequence>MKPDPFLRQVAADLLARFGGDLKDVAVVLTNKRPIVFLRKHLADLAGKPMWSPSFFTIQEFIRQSATLPEASSLTQFFVLHRLHNALLREEGRPEETPDEFYPLAETILSDFAQLDYDLVEPEAVYAELRDIALLQQRFPHLSADQQRFMRQFWESFSVGKQTAIQQKFLQLWGRLPKLYQRFKEELVQQKLTTTAGIYRALAENHADNPNFISIYKQVAFVGFNALNRCEINLFTQWQESRKALFYFDADSYYLDDNLQEAGLFLRKNVRQYGLHNALGEFPATLRSKADDIELIAASGSIAQAKWLSNLLVDRPADRDTPTRTAIILADESLLVPVLQSLPDGIDFNVTMGYPLSQSTLFGYLDGWLGIQQQLATNRGQFVHHLDVETILTHPLSGLSAEERDALQGNITANEWLEVPVAELSLKSGSYPAFFMPRSGNKAVLDALHALLEGVLTYRKNAHSLRHIEAVLILAVKKALNLLQEGLAHYPELSMSFLCALIRKALQSISAPIEGEPLKGVQIMGLLESRCLDFDEVYILGANEGKLPNITVAPTFIPDSIRRAHGLPVLENQDALSAYLFYRLLHHPKRITVVYNAVVDDRNSGEVSRFVRQLAFESQFRFQRRIQQQPVKTISAPPSLSLPKTGAAWHKLSRYLDDADPDRPKLSASALTTYLQSPLLFFLKYVAGIKEPPKITEEFEMNRLGRVVHQAMQDTYEQLKAENDAITAHRIQAKIKMLPQICLQALSKELYRETGRIQTPNSMQRILLKVAEEYARVFLQYDATHVAPLRIVELENERDYSIEFPITVQGEVRTVKLYGIIDRVDEVNGKTRIVDYKTGRDEVKYNGLDTLFAPASAKSNKAMIQTLFYTHVYEQVTGKRDVEPNLYIARRLRNEGPLFYMSGRGKYVAEGEELERIKTQFVEFLRHTLEELFNPDIPFQHNPDAILYPNDPYREFIGQPQASEEEP</sequence>
<dbReference type="Gene3D" id="3.90.320.10">
    <property type="match status" value="1"/>
</dbReference>
<accession>A0A1I3Q4Q2</accession>
<organism evidence="2 3">
    <name type="scientific">Parapedobacter indicus</name>
    <dbReference type="NCBI Taxonomy" id="1477437"/>
    <lineage>
        <taxon>Bacteria</taxon>
        <taxon>Pseudomonadati</taxon>
        <taxon>Bacteroidota</taxon>
        <taxon>Sphingobacteriia</taxon>
        <taxon>Sphingobacteriales</taxon>
        <taxon>Sphingobacteriaceae</taxon>
        <taxon>Parapedobacter</taxon>
    </lineage>
</organism>
<keyword evidence="3" id="KW-1185">Reference proteome</keyword>
<dbReference type="Proteomes" id="UP000198670">
    <property type="component" value="Unassembled WGS sequence"/>
</dbReference>
<gene>
    <name evidence="2" type="ORF">SAMN05444682_108246</name>
</gene>
<dbReference type="InterPro" id="IPR011335">
    <property type="entry name" value="Restrct_endonuc-II-like"/>
</dbReference>
<dbReference type="SUPFAM" id="SSF52540">
    <property type="entry name" value="P-loop containing nucleoside triphosphate hydrolases"/>
    <property type="match status" value="1"/>
</dbReference>
<evidence type="ECO:0000259" key="1">
    <source>
        <dbReference type="Pfam" id="PF12705"/>
    </source>
</evidence>
<protein>
    <submittedName>
        <fullName evidence="2">PD-(D/E)XK nuclease superfamily protein</fullName>
    </submittedName>
</protein>